<comment type="caution">
    <text evidence="1">The sequence shown here is derived from an EMBL/GenBank/DDBJ whole genome shotgun (WGS) entry which is preliminary data.</text>
</comment>
<evidence type="ECO:0000313" key="1">
    <source>
        <dbReference type="EMBL" id="TJY41598.1"/>
    </source>
</evidence>
<keyword evidence="2" id="KW-1185">Reference proteome</keyword>
<evidence type="ECO:0000313" key="2">
    <source>
        <dbReference type="Proteomes" id="UP000309673"/>
    </source>
</evidence>
<dbReference type="PANTHER" id="PTHR40050:SF1">
    <property type="entry name" value="INNER SPORE COAT PROTEIN H"/>
    <property type="match status" value="1"/>
</dbReference>
<dbReference type="Proteomes" id="UP000309673">
    <property type="component" value="Unassembled WGS sequence"/>
</dbReference>
<organism evidence="1 2">
    <name type="scientific">Cohnella pontilimi</name>
    <dbReference type="NCBI Taxonomy" id="2564100"/>
    <lineage>
        <taxon>Bacteria</taxon>
        <taxon>Bacillati</taxon>
        <taxon>Bacillota</taxon>
        <taxon>Bacilli</taxon>
        <taxon>Bacillales</taxon>
        <taxon>Paenibacillaceae</taxon>
        <taxon>Cohnella</taxon>
    </lineage>
</organism>
<reference evidence="1 2" key="1">
    <citation type="submission" date="2019-04" db="EMBL/GenBank/DDBJ databases">
        <title>Cohnella sp. nov., isolated from soil.</title>
        <authorList>
            <person name="Kim W."/>
        </authorList>
    </citation>
    <scope>NUCLEOTIDE SEQUENCE [LARGE SCALE GENOMIC DNA]</scope>
    <source>
        <strain evidence="1 2">CAU 1483</strain>
    </source>
</reference>
<proteinExistence type="predicted"/>
<protein>
    <submittedName>
        <fullName evidence="1">Spore coat protein CotH</fullName>
    </submittedName>
</protein>
<dbReference type="OrthoDB" id="3235126at2"/>
<dbReference type="PANTHER" id="PTHR40050">
    <property type="entry name" value="INNER SPORE COAT PROTEIN H"/>
    <property type="match status" value="1"/>
</dbReference>
<dbReference type="AlphaFoldDB" id="A0A4U0FAN5"/>
<dbReference type="Pfam" id="PF08757">
    <property type="entry name" value="CotH"/>
    <property type="match status" value="1"/>
</dbReference>
<dbReference type="EMBL" id="SUPK01000006">
    <property type="protein sequence ID" value="TJY41598.1"/>
    <property type="molecule type" value="Genomic_DNA"/>
</dbReference>
<gene>
    <name evidence="1" type="ORF">E5161_13410</name>
</gene>
<accession>A0A4U0FAN5</accession>
<name>A0A4U0FAN5_9BACL</name>
<sequence length="340" mass="39963">MNADLLERNLWTDRYVPAVMKTDGRTAPVMLRYRGGHTREYPKRSYDIVRDGETYHYNAEFDDPSLIRNALSFAFFGMIGVPAPRTKHVLLRRNNENLGVYLEIESVGKRFFKKRGIGASSLFYAVNEQANFSEISPDSGRSKSSMLAGYEFKFGSTDEKTRFERFLLGIHRTDPKETAAFIERHLDVDNYLRWLAGAVLTGNYDGFEQNYAVYRHTRSGKYRMIPWDYEGTWGRNCYGQIVDSDTVSVTGHNRLTEKLLKHRNYRREYGGILRDALKGPFTERKMMPIADRMLSKVAPYMKKYVEDRWTYDDFLCESDLIRKYIRERRSIVKRELEKRF</sequence>
<keyword evidence="1" id="KW-0946">Virion</keyword>
<dbReference type="InterPro" id="IPR014867">
    <property type="entry name" value="Spore_coat_CotH_CotH2/3/7"/>
</dbReference>
<keyword evidence="1" id="KW-0167">Capsid protein</keyword>